<dbReference type="InterPro" id="IPR012927">
    <property type="entry name" value="Toxin_15_N"/>
</dbReference>
<proteinExistence type="predicted"/>
<feature type="domain" description="ShET2 enterotoxin N-terminal" evidence="3">
    <location>
        <begin position="105"/>
        <end position="195"/>
    </location>
</feature>
<evidence type="ECO:0000259" key="3">
    <source>
        <dbReference type="Pfam" id="PF07906"/>
    </source>
</evidence>
<dbReference type="EMBL" id="JAAIVB010000043">
    <property type="protein sequence ID" value="NEX61989.1"/>
    <property type="molecule type" value="Genomic_DNA"/>
</dbReference>
<dbReference type="InterPro" id="IPR036770">
    <property type="entry name" value="Ankyrin_rpt-contain_sf"/>
</dbReference>
<dbReference type="InterPro" id="IPR002110">
    <property type="entry name" value="Ankyrin_rpt"/>
</dbReference>
<sequence>MQDLLRSASGMVDYLQRQVALQQGARVPVAPEQAAKSRFHFSSRYADRMVGRHNGLANVYCRHWSTLLALMLAQARLAGGPVRMREVEKRLRDPRPFLDPRSREALEQAYLRLKQNAPVTLIDNRYWPVFLGEAFAALERGDFGASGEAVYLLESVNHTMLVQLRLKRTGEDKRYGVNFFDPNLTTIHAHAGTGDLDQADWSLRAMLGTSYGRYFPPGREIAAAIDVTRPFDRPGISRPTSQAAFHLVGDHDMLFNPTLHYQAASSWPDSCANALLQLACDLPLDMDCPPLHEAMLTSLRSPIHEDGNALDMAAYLGQTGTLGTALAALAGNGVTPEELLLARDSKQLSLLHCAVMQDDSRTVRLLIDYALDDDEEGEETLAAMMTGDCNGLTPLHHAVARGRLEHYRMLRDAIEMSVPELRFLYAERTNRNQSVFHLAVKSGNRDLLRELLHDLFSGTPDHENWLALAERLHAPDAHGNTVMHLAAAGGDPGMVTLLAGLVASWPAPMRELAWRKWTVPNDRGHTPHEVAIATAGRARGGIQAFRARETGERLAREESELREARVA</sequence>
<gene>
    <name evidence="4" type="ORF">G3574_12950</name>
</gene>
<keyword evidence="1" id="KW-0677">Repeat</keyword>
<dbReference type="GO" id="GO:0005886">
    <property type="term" value="C:plasma membrane"/>
    <property type="evidence" value="ECO:0007669"/>
    <property type="project" value="TreeGrafter"/>
</dbReference>
<dbReference type="Gene3D" id="1.25.40.20">
    <property type="entry name" value="Ankyrin repeat-containing domain"/>
    <property type="match status" value="2"/>
</dbReference>
<protein>
    <submittedName>
        <fullName evidence="4">ShET2/EspL2 family type III secretion system effector toxin</fullName>
    </submittedName>
</protein>
<dbReference type="Pfam" id="PF12796">
    <property type="entry name" value="Ank_2"/>
    <property type="match status" value="1"/>
</dbReference>
<dbReference type="RefSeq" id="WP_163963755.1">
    <property type="nucleotide sequence ID" value="NZ_JAAIVB010000043.1"/>
</dbReference>
<reference evidence="4 5" key="1">
    <citation type="submission" date="2020-02" db="EMBL/GenBank/DDBJ databases">
        <authorList>
            <person name="Kim M.K."/>
        </authorList>
    </citation>
    <scope>NUCLEOTIDE SEQUENCE [LARGE SCALE GENOMIC DNA]</scope>
    <source>
        <strain evidence="4 5">17J57-3</strain>
    </source>
</reference>
<dbReference type="PANTHER" id="PTHR24186">
    <property type="entry name" value="PROTEIN PHOSPHATASE 1 REGULATORY SUBUNIT"/>
    <property type="match status" value="1"/>
</dbReference>
<evidence type="ECO:0000313" key="4">
    <source>
        <dbReference type="EMBL" id="NEX61989.1"/>
    </source>
</evidence>
<evidence type="ECO:0000313" key="5">
    <source>
        <dbReference type="Proteomes" id="UP000482155"/>
    </source>
</evidence>
<dbReference type="PANTHER" id="PTHR24186:SF38">
    <property type="entry name" value="ANKYRIN REPEAT FAMILY PROTEIN"/>
    <property type="match status" value="1"/>
</dbReference>
<dbReference type="SMART" id="SM00248">
    <property type="entry name" value="ANK"/>
    <property type="match status" value="4"/>
</dbReference>
<dbReference type="Pfam" id="PF07906">
    <property type="entry name" value="Toxin_15"/>
    <property type="match status" value="1"/>
</dbReference>
<organism evidence="4 5">
    <name type="scientific">Noviherbaspirillum galbum</name>
    <dbReference type="NCBI Taxonomy" id="2709383"/>
    <lineage>
        <taxon>Bacteria</taxon>
        <taxon>Pseudomonadati</taxon>
        <taxon>Pseudomonadota</taxon>
        <taxon>Betaproteobacteria</taxon>
        <taxon>Burkholderiales</taxon>
        <taxon>Oxalobacteraceae</taxon>
        <taxon>Noviherbaspirillum</taxon>
    </lineage>
</organism>
<comment type="caution">
    <text evidence="4">The sequence shown here is derived from an EMBL/GenBank/DDBJ whole genome shotgun (WGS) entry which is preliminary data.</text>
</comment>
<dbReference type="SUPFAM" id="SSF48403">
    <property type="entry name" value="Ankyrin repeat"/>
    <property type="match status" value="1"/>
</dbReference>
<keyword evidence="5" id="KW-1185">Reference proteome</keyword>
<accession>A0A6B3SWC9</accession>
<name>A0A6B3SWC9_9BURK</name>
<dbReference type="Proteomes" id="UP000482155">
    <property type="component" value="Unassembled WGS sequence"/>
</dbReference>
<evidence type="ECO:0000256" key="2">
    <source>
        <dbReference type="ARBA" id="ARBA00023043"/>
    </source>
</evidence>
<keyword evidence="2" id="KW-0040">ANK repeat</keyword>
<evidence type="ECO:0000256" key="1">
    <source>
        <dbReference type="ARBA" id="ARBA00022737"/>
    </source>
</evidence>
<dbReference type="AlphaFoldDB" id="A0A6B3SWC9"/>